<dbReference type="PANTHER" id="PTHR43580">
    <property type="entry name" value="OXIDOREDUCTASE GLYR1-RELATED"/>
    <property type="match status" value="1"/>
</dbReference>
<dbReference type="Gene3D" id="2.30.30.140">
    <property type="match status" value="1"/>
</dbReference>
<dbReference type="SUPFAM" id="SSF63748">
    <property type="entry name" value="Tudor/PWWP/MBT"/>
    <property type="match status" value="1"/>
</dbReference>
<protein>
    <submittedName>
        <fullName evidence="2">Putative oxidoreductase GLYR1</fullName>
    </submittedName>
</protein>
<dbReference type="GO" id="GO:0050661">
    <property type="term" value="F:NADP binding"/>
    <property type="evidence" value="ECO:0007669"/>
    <property type="project" value="InterPro"/>
</dbReference>
<dbReference type="Pfam" id="PF00855">
    <property type="entry name" value="PWWP"/>
    <property type="match status" value="1"/>
</dbReference>
<dbReference type="GO" id="GO:0140673">
    <property type="term" value="P:transcription elongation-coupled chromatin remodeling"/>
    <property type="evidence" value="ECO:0007669"/>
    <property type="project" value="TreeGrafter"/>
</dbReference>
<keyword evidence="3" id="KW-1185">Reference proteome</keyword>
<dbReference type="SMART" id="SM00293">
    <property type="entry name" value="PWWP"/>
    <property type="match status" value="1"/>
</dbReference>
<gene>
    <name evidence="2" type="primary">GLYR1</name>
    <name evidence="2" type="ORF">TNIN_200891</name>
</gene>
<dbReference type="InterPro" id="IPR006115">
    <property type="entry name" value="6PGDH_NADP-bd"/>
</dbReference>
<proteinExistence type="predicted"/>
<dbReference type="Proteomes" id="UP000886998">
    <property type="component" value="Unassembled WGS sequence"/>
</dbReference>
<dbReference type="InterPro" id="IPR000313">
    <property type="entry name" value="PWWP_dom"/>
</dbReference>
<dbReference type="GO" id="GO:0031491">
    <property type="term" value="F:nucleosome binding"/>
    <property type="evidence" value="ECO:0007669"/>
    <property type="project" value="TreeGrafter"/>
</dbReference>
<dbReference type="GO" id="GO:0003677">
    <property type="term" value="F:DNA binding"/>
    <property type="evidence" value="ECO:0007669"/>
    <property type="project" value="TreeGrafter"/>
</dbReference>
<feature type="domain" description="PWWP" evidence="1">
    <location>
        <begin position="9"/>
        <end position="82"/>
    </location>
</feature>
<reference evidence="2" key="1">
    <citation type="submission" date="2020-08" db="EMBL/GenBank/DDBJ databases">
        <title>Multicomponent nature underlies the extraordinary mechanical properties of spider dragline silk.</title>
        <authorList>
            <person name="Kono N."/>
            <person name="Nakamura H."/>
            <person name="Mori M."/>
            <person name="Yoshida Y."/>
            <person name="Ohtoshi R."/>
            <person name="Malay A.D."/>
            <person name="Moran D.A.P."/>
            <person name="Tomita M."/>
            <person name="Numata K."/>
            <person name="Arakawa K."/>
        </authorList>
    </citation>
    <scope>NUCLEOTIDE SEQUENCE</scope>
</reference>
<evidence type="ECO:0000313" key="3">
    <source>
        <dbReference type="Proteomes" id="UP000886998"/>
    </source>
</evidence>
<dbReference type="OrthoDB" id="6493824at2759"/>
<dbReference type="AlphaFoldDB" id="A0A8X7CI80"/>
<dbReference type="Pfam" id="PF03446">
    <property type="entry name" value="NAD_binding_2"/>
    <property type="match status" value="1"/>
</dbReference>
<dbReference type="PANTHER" id="PTHR43580:SF2">
    <property type="entry name" value="CYTOKINE-LIKE NUCLEAR FACTOR N-PAC"/>
    <property type="match status" value="1"/>
</dbReference>
<dbReference type="EMBL" id="BMAV01016850">
    <property type="protein sequence ID" value="GFY68031.1"/>
    <property type="molecule type" value="Genomic_DNA"/>
</dbReference>
<name>A0A8X7CI80_9ARAC</name>
<evidence type="ECO:0000259" key="1">
    <source>
        <dbReference type="PROSITE" id="PS50812"/>
    </source>
</evidence>
<accession>A0A8X7CI80</accession>
<dbReference type="InterPro" id="IPR036291">
    <property type="entry name" value="NAD(P)-bd_dom_sf"/>
</dbReference>
<dbReference type="InterPro" id="IPR051265">
    <property type="entry name" value="HIBADH-related_NP60_sf"/>
</dbReference>
<comment type="caution">
    <text evidence="2">The sequence shown here is derived from an EMBL/GenBank/DDBJ whole genome shotgun (WGS) entry which is preliminary data.</text>
</comment>
<dbReference type="Gene3D" id="3.40.50.720">
    <property type="entry name" value="NAD(P)-binding Rossmann-like Domain"/>
    <property type="match status" value="1"/>
</dbReference>
<dbReference type="GO" id="GO:0000785">
    <property type="term" value="C:chromatin"/>
    <property type="evidence" value="ECO:0007669"/>
    <property type="project" value="TreeGrafter"/>
</dbReference>
<evidence type="ECO:0000313" key="2">
    <source>
        <dbReference type="EMBL" id="GFY68031.1"/>
    </source>
</evidence>
<sequence>MATKKNFELGDLVWAKMKNYPFWPAQIVNPPVANEKAPLDAAKGLPKKKPSTSRKNQHHVLFFGTKNCAWILHENIVPHSEEMLNKEIKKKSGSYVKAVKDIIKASVGEDSVKVINHLDLLKSATQRIVKKLLNSGHNVSVWNRTPENCQECVTAGAQQFSTPADVVCNCDIIFCCVSGSEAVKSIVFENCGILDGLEKSEPGSKGYIELTSMGPVTLLEIYASITGKGGKYLEAPISASLDELVGEGLSVIPVAGNRQLLIDCLSCFHAIAKQICFMNCEVGTASKMNLLHSILKDFTLAALAESMALLEGGKHSHLPFSNFLPLSQMASPFILQKCQAMMNNNL</sequence>
<dbReference type="SUPFAM" id="SSF51735">
    <property type="entry name" value="NAD(P)-binding Rossmann-fold domains"/>
    <property type="match status" value="1"/>
</dbReference>
<dbReference type="PROSITE" id="PS50812">
    <property type="entry name" value="PWWP"/>
    <property type="match status" value="1"/>
</dbReference>
<organism evidence="2 3">
    <name type="scientific">Trichonephila inaurata madagascariensis</name>
    <dbReference type="NCBI Taxonomy" id="2747483"/>
    <lineage>
        <taxon>Eukaryota</taxon>
        <taxon>Metazoa</taxon>
        <taxon>Ecdysozoa</taxon>
        <taxon>Arthropoda</taxon>
        <taxon>Chelicerata</taxon>
        <taxon>Arachnida</taxon>
        <taxon>Araneae</taxon>
        <taxon>Araneomorphae</taxon>
        <taxon>Entelegynae</taxon>
        <taxon>Araneoidea</taxon>
        <taxon>Nephilidae</taxon>
        <taxon>Trichonephila</taxon>
        <taxon>Trichonephila inaurata</taxon>
    </lineage>
</organism>